<dbReference type="InterPro" id="IPR015940">
    <property type="entry name" value="UBA"/>
</dbReference>
<feature type="domain" description="UBA" evidence="3">
    <location>
        <begin position="111"/>
        <end position="159"/>
    </location>
</feature>
<feature type="region of interest" description="Disordered" evidence="2">
    <location>
        <begin position="1"/>
        <end position="44"/>
    </location>
</feature>
<dbReference type="AlphaFoldDB" id="A0A9X0CM80"/>
<comment type="caution">
    <text evidence="5">The sequence shown here is derived from an EMBL/GenBank/DDBJ whole genome shotgun (WGS) entry which is preliminary data.</text>
</comment>
<evidence type="ECO:0000313" key="5">
    <source>
        <dbReference type="EMBL" id="KAJ7365757.1"/>
    </source>
</evidence>
<evidence type="ECO:0000259" key="3">
    <source>
        <dbReference type="PROSITE" id="PS50030"/>
    </source>
</evidence>
<feature type="compositionally biased region" description="Polar residues" evidence="2">
    <location>
        <begin position="1"/>
        <end position="15"/>
    </location>
</feature>
<proteinExistence type="predicted"/>
<evidence type="ECO:0000259" key="4">
    <source>
        <dbReference type="PROSITE" id="PS51156"/>
    </source>
</evidence>
<dbReference type="InterPro" id="IPR009060">
    <property type="entry name" value="UBA-like_sf"/>
</dbReference>
<dbReference type="PROSITE" id="PS51156">
    <property type="entry name" value="ELM2"/>
    <property type="match status" value="1"/>
</dbReference>
<keyword evidence="1" id="KW-0539">Nucleus</keyword>
<evidence type="ECO:0000256" key="1">
    <source>
        <dbReference type="ARBA" id="ARBA00023242"/>
    </source>
</evidence>
<dbReference type="PROSITE" id="PS50030">
    <property type="entry name" value="UBA"/>
    <property type="match status" value="2"/>
</dbReference>
<dbReference type="InterPro" id="IPR042575">
    <property type="entry name" value="UBAP1_C"/>
</dbReference>
<evidence type="ECO:0000256" key="2">
    <source>
        <dbReference type="SAM" id="MobiDB-lite"/>
    </source>
</evidence>
<reference evidence="5" key="1">
    <citation type="submission" date="2023-01" db="EMBL/GenBank/DDBJ databases">
        <title>Genome assembly of the deep-sea coral Lophelia pertusa.</title>
        <authorList>
            <person name="Herrera S."/>
            <person name="Cordes E."/>
        </authorList>
    </citation>
    <scope>NUCLEOTIDE SEQUENCE</scope>
    <source>
        <strain evidence="5">USNM1676648</strain>
        <tissue evidence="5">Polyp</tissue>
    </source>
</reference>
<dbReference type="SUPFAM" id="SSF46934">
    <property type="entry name" value="UBA-like"/>
    <property type="match status" value="2"/>
</dbReference>
<dbReference type="InterPro" id="IPR049467">
    <property type="entry name" value="UBAP-1-like_UBA2"/>
</dbReference>
<dbReference type="InterPro" id="IPR000949">
    <property type="entry name" value="ELM2_dom"/>
</dbReference>
<dbReference type="GO" id="GO:0043130">
    <property type="term" value="F:ubiquitin binding"/>
    <property type="evidence" value="ECO:0007669"/>
    <property type="project" value="InterPro"/>
</dbReference>
<dbReference type="PANTHER" id="PTHR15960:SF5">
    <property type="entry name" value="LD44032P"/>
    <property type="match status" value="1"/>
</dbReference>
<gene>
    <name evidence="5" type="primary">UBAP1_2</name>
    <name evidence="5" type="ORF">OS493_002474</name>
</gene>
<feature type="domain" description="UBA" evidence="3">
    <location>
        <begin position="52"/>
        <end position="93"/>
    </location>
</feature>
<dbReference type="CDD" id="cd14316">
    <property type="entry name" value="UBA2_UBAP1_like"/>
    <property type="match status" value="1"/>
</dbReference>
<sequence>MPRSPEPQNTGSRYSSPLPPIGTSPEETHTNPSQNIERPYRSNLPDPWPVLDESEQLFVRNIASMGFPNPRVSRAVQRLGMKEREVMDFLLSTNELSEIYPPDNVEVALVYNAEKAKAIEFLELVKTFKEYGFKEDNIMECLQVANNDSEKALEYLMSLPSS</sequence>
<feature type="domain" description="ELM2" evidence="4">
    <location>
        <begin position="6"/>
        <end position="160"/>
    </location>
</feature>
<evidence type="ECO:0000313" key="6">
    <source>
        <dbReference type="Proteomes" id="UP001163046"/>
    </source>
</evidence>
<dbReference type="InterPro" id="IPR038870">
    <property type="entry name" value="UBAP1"/>
</dbReference>
<organism evidence="5 6">
    <name type="scientific">Desmophyllum pertusum</name>
    <dbReference type="NCBI Taxonomy" id="174260"/>
    <lineage>
        <taxon>Eukaryota</taxon>
        <taxon>Metazoa</taxon>
        <taxon>Cnidaria</taxon>
        <taxon>Anthozoa</taxon>
        <taxon>Hexacorallia</taxon>
        <taxon>Scleractinia</taxon>
        <taxon>Caryophylliina</taxon>
        <taxon>Caryophylliidae</taxon>
        <taxon>Desmophyllum</taxon>
    </lineage>
</organism>
<dbReference type="OrthoDB" id="2018023at2759"/>
<dbReference type="Gene3D" id="1.20.120.1920">
    <property type="entry name" value="UBAP1 SOUBA domain"/>
    <property type="match status" value="1"/>
</dbReference>
<protein>
    <submittedName>
        <fullName evidence="5">Ubiquitin-associated protein 1</fullName>
    </submittedName>
</protein>
<dbReference type="PANTHER" id="PTHR15960">
    <property type="entry name" value="LD44032P"/>
    <property type="match status" value="1"/>
</dbReference>
<dbReference type="Proteomes" id="UP001163046">
    <property type="component" value="Unassembled WGS sequence"/>
</dbReference>
<dbReference type="EMBL" id="MU827302">
    <property type="protein sequence ID" value="KAJ7365757.1"/>
    <property type="molecule type" value="Genomic_DNA"/>
</dbReference>
<accession>A0A9X0CM80</accession>
<dbReference type="GO" id="GO:0043162">
    <property type="term" value="P:ubiquitin-dependent protein catabolic process via the multivesicular body sorting pathway"/>
    <property type="evidence" value="ECO:0007669"/>
    <property type="project" value="InterPro"/>
</dbReference>
<dbReference type="GO" id="GO:0000813">
    <property type="term" value="C:ESCRT I complex"/>
    <property type="evidence" value="ECO:0007669"/>
    <property type="project" value="InterPro"/>
</dbReference>
<keyword evidence="6" id="KW-1185">Reference proteome</keyword>
<name>A0A9X0CM80_9CNID</name>
<dbReference type="Pfam" id="PF21267">
    <property type="entry name" value="UBAP-1_UBA2"/>
    <property type="match status" value="1"/>
</dbReference>